<reference evidence="1 2" key="1">
    <citation type="journal article" date="2021" name="BMC Genomics">
        <title>Datura genome reveals duplications of psychoactive alkaloid biosynthetic genes and high mutation rate following tissue culture.</title>
        <authorList>
            <person name="Rajewski A."/>
            <person name="Carter-House D."/>
            <person name="Stajich J."/>
            <person name="Litt A."/>
        </authorList>
    </citation>
    <scope>NUCLEOTIDE SEQUENCE [LARGE SCALE GENOMIC DNA]</scope>
    <source>
        <strain evidence="1">AR-01</strain>
    </source>
</reference>
<evidence type="ECO:0000313" key="1">
    <source>
        <dbReference type="EMBL" id="MCD7448679.1"/>
    </source>
</evidence>
<organism evidence="1 2">
    <name type="scientific">Datura stramonium</name>
    <name type="common">Jimsonweed</name>
    <name type="synonym">Common thornapple</name>
    <dbReference type="NCBI Taxonomy" id="4076"/>
    <lineage>
        <taxon>Eukaryota</taxon>
        <taxon>Viridiplantae</taxon>
        <taxon>Streptophyta</taxon>
        <taxon>Embryophyta</taxon>
        <taxon>Tracheophyta</taxon>
        <taxon>Spermatophyta</taxon>
        <taxon>Magnoliopsida</taxon>
        <taxon>eudicotyledons</taxon>
        <taxon>Gunneridae</taxon>
        <taxon>Pentapetalae</taxon>
        <taxon>asterids</taxon>
        <taxon>lamiids</taxon>
        <taxon>Solanales</taxon>
        <taxon>Solanaceae</taxon>
        <taxon>Solanoideae</taxon>
        <taxon>Datureae</taxon>
        <taxon>Datura</taxon>
    </lineage>
</organism>
<keyword evidence="2" id="KW-1185">Reference proteome</keyword>
<proteinExistence type="predicted"/>
<dbReference type="Proteomes" id="UP000823775">
    <property type="component" value="Unassembled WGS sequence"/>
</dbReference>
<accession>A0ABS8RPX5</accession>
<gene>
    <name evidence="1" type="ORF">HAX54_045328</name>
</gene>
<comment type="caution">
    <text evidence="1">The sequence shown here is derived from an EMBL/GenBank/DDBJ whole genome shotgun (WGS) entry which is preliminary data.</text>
</comment>
<feature type="non-terminal residue" evidence="1">
    <location>
        <position position="1"/>
    </location>
</feature>
<dbReference type="EMBL" id="JACEIK010000070">
    <property type="protein sequence ID" value="MCD7448679.1"/>
    <property type="molecule type" value="Genomic_DNA"/>
</dbReference>
<sequence>REAGKGGRRHAFHAVSAVCGLSLHASEEVRGTAPHAACPSLPPLAQLIDASTCSTLIPSPICSVP</sequence>
<name>A0ABS8RPX5_DATST</name>
<protein>
    <submittedName>
        <fullName evidence="1">Uncharacterized protein</fullName>
    </submittedName>
</protein>
<evidence type="ECO:0000313" key="2">
    <source>
        <dbReference type="Proteomes" id="UP000823775"/>
    </source>
</evidence>